<dbReference type="SMART" id="SM00317">
    <property type="entry name" value="SET"/>
    <property type="match status" value="1"/>
</dbReference>
<dbReference type="GO" id="GO:0008270">
    <property type="term" value="F:zinc ion binding"/>
    <property type="evidence" value="ECO:0007669"/>
    <property type="project" value="InterPro"/>
</dbReference>
<dbReference type="PANTHER" id="PTHR46450:SF24">
    <property type="entry name" value="HISTONE-LYSINE N-METHYLTRANSFERASE SUVR4"/>
    <property type="match status" value="1"/>
</dbReference>
<dbReference type="SMART" id="SM00468">
    <property type="entry name" value="PreSET"/>
    <property type="match status" value="1"/>
</dbReference>
<dbReference type="EMBL" id="VEPZ02001332">
    <property type="protein sequence ID" value="KAE8678583.1"/>
    <property type="molecule type" value="Genomic_DNA"/>
</dbReference>
<dbReference type="CDD" id="cd10538">
    <property type="entry name" value="SET_SETDB-like"/>
    <property type="match status" value="1"/>
</dbReference>
<accession>A0A6A2XSE1</accession>
<reference evidence="5" key="1">
    <citation type="submission" date="2019-09" db="EMBL/GenBank/DDBJ databases">
        <title>Draft genome information of white flower Hibiscus syriacus.</title>
        <authorList>
            <person name="Kim Y.-M."/>
        </authorList>
    </citation>
    <scope>NUCLEOTIDE SEQUENCE [LARGE SCALE GENOMIC DNA]</scope>
    <source>
        <strain evidence="5">YM2019G1</strain>
    </source>
</reference>
<dbReference type="GO" id="GO:0005694">
    <property type="term" value="C:chromosome"/>
    <property type="evidence" value="ECO:0007669"/>
    <property type="project" value="UniProtKB-SubCell"/>
</dbReference>
<dbReference type="GO" id="GO:0032259">
    <property type="term" value="P:methylation"/>
    <property type="evidence" value="ECO:0007669"/>
    <property type="project" value="UniProtKB-KW"/>
</dbReference>
<dbReference type="GO" id="GO:0042054">
    <property type="term" value="F:histone methyltransferase activity"/>
    <property type="evidence" value="ECO:0007669"/>
    <property type="project" value="InterPro"/>
</dbReference>
<feature type="region of interest" description="Disordered" evidence="3">
    <location>
        <begin position="62"/>
        <end position="120"/>
    </location>
</feature>
<evidence type="ECO:0000256" key="2">
    <source>
        <dbReference type="ARBA" id="ARBA00022454"/>
    </source>
</evidence>
<feature type="domain" description="SET" evidence="4">
    <location>
        <begin position="321"/>
        <end position="459"/>
    </location>
</feature>
<feature type="compositionally biased region" description="Basic and acidic residues" evidence="3">
    <location>
        <begin position="62"/>
        <end position="78"/>
    </location>
</feature>
<organism evidence="5 6">
    <name type="scientific">Hibiscus syriacus</name>
    <name type="common">Rose of Sharon</name>
    <dbReference type="NCBI Taxonomy" id="106335"/>
    <lineage>
        <taxon>Eukaryota</taxon>
        <taxon>Viridiplantae</taxon>
        <taxon>Streptophyta</taxon>
        <taxon>Embryophyta</taxon>
        <taxon>Tracheophyta</taxon>
        <taxon>Spermatophyta</taxon>
        <taxon>Magnoliopsida</taxon>
        <taxon>eudicotyledons</taxon>
        <taxon>Gunneridae</taxon>
        <taxon>Pentapetalae</taxon>
        <taxon>rosids</taxon>
        <taxon>malvids</taxon>
        <taxon>Malvales</taxon>
        <taxon>Malvaceae</taxon>
        <taxon>Malvoideae</taxon>
        <taxon>Hibiscus</taxon>
    </lineage>
</organism>
<evidence type="ECO:0000313" key="5">
    <source>
        <dbReference type="EMBL" id="KAE8678583.1"/>
    </source>
</evidence>
<dbReference type="Gene3D" id="1.10.8.850">
    <property type="entry name" value="Histone-lysine N methyltransferase , C-terminal domain-like"/>
    <property type="match status" value="1"/>
</dbReference>
<dbReference type="Pfam" id="PF00856">
    <property type="entry name" value="SET"/>
    <property type="match status" value="1"/>
</dbReference>
<gene>
    <name evidence="5" type="ORF">F3Y22_tig00111403pilonHSYRG00092</name>
</gene>
<evidence type="ECO:0000256" key="3">
    <source>
        <dbReference type="SAM" id="MobiDB-lite"/>
    </source>
</evidence>
<dbReference type="InterPro" id="IPR046341">
    <property type="entry name" value="SET_dom_sf"/>
</dbReference>
<evidence type="ECO:0000313" key="6">
    <source>
        <dbReference type="Proteomes" id="UP000436088"/>
    </source>
</evidence>
<protein>
    <submittedName>
        <fullName evidence="5">Histone-lysine N-methyltransferase SUVR2-like isoform X4</fullName>
    </submittedName>
</protein>
<dbReference type="InterPro" id="IPR043017">
    <property type="entry name" value="WIYLD_dom_sf"/>
</dbReference>
<dbReference type="PANTHER" id="PTHR46450">
    <property type="entry name" value="INACTIVE HISTONE-LYSINE N-METHYLTRANSFERASE SUVR1-RELATED"/>
    <property type="match status" value="1"/>
</dbReference>
<feature type="compositionally biased region" description="Polar residues" evidence="3">
    <location>
        <begin position="110"/>
        <end position="119"/>
    </location>
</feature>
<dbReference type="InterPro" id="IPR001214">
    <property type="entry name" value="SET_dom"/>
</dbReference>
<proteinExistence type="predicted"/>
<dbReference type="Gene3D" id="2.170.270.10">
    <property type="entry name" value="SET domain"/>
    <property type="match status" value="1"/>
</dbReference>
<evidence type="ECO:0000259" key="4">
    <source>
        <dbReference type="PROSITE" id="PS50280"/>
    </source>
</evidence>
<dbReference type="GO" id="GO:0005634">
    <property type="term" value="C:nucleus"/>
    <property type="evidence" value="ECO:0007669"/>
    <property type="project" value="InterPro"/>
</dbReference>
<dbReference type="InterPro" id="IPR018848">
    <property type="entry name" value="WIYLD_domain"/>
</dbReference>
<dbReference type="SUPFAM" id="SSF82199">
    <property type="entry name" value="SET domain"/>
    <property type="match status" value="1"/>
</dbReference>
<dbReference type="Pfam" id="PF10440">
    <property type="entry name" value="WIYLD"/>
    <property type="match status" value="1"/>
</dbReference>
<evidence type="ECO:0000256" key="1">
    <source>
        <dbReference type="ARBA" id="ARBA00004286"/>
    </source>
</evidence>
<sequence>MVKNERVRKAFNATRALSLPDEEVKLVLKRLLKLFDYNWEPIEAEDYRALIDAYFELKEDKGKDDRENAVVEHGESSRLPKQLRLQDPEDQAVESSRLPKRLCLQDPEDQASSTKSSAGQVLCPKENKKPILSLHQGVTFSNNKDSSSSGCSNSCKKIQQQPVICEKKSSFQIISDVTKGTENVKISLVDATGKNELPKFTYMRDNVIYQDGYVHISLARIADEDCCSGCSGDCLSVPIPCACAQETSGEFAYTAEGQLREGFLNACMSMKLEPKEHHFVYCLDCPLERSKNDYKPEKCKGHLVRKFIKECWRKVDVTCSAEIGLYREVFWTREGKGWGVKTLRDLPKGTFICEYVGEILTNTELYERNSKGSGNERHTYPVTLDADWGSEKILKDEEALCLDATLCGNVARFINHRCFDANLIDIPVEVETPDRHYYHLALFTTREVRASEELTWDMFPTNAWKSSEKKKKNIPVVNTHINILYSLGV</sequence>
<dbReference type="InterPro" id="IPR007728">
    <property type="entry name" value="Pre-SET_dom"/>
</dbReference>
<keyword evidence="6" id="KW-1185">Reference proteome</keyword>
<dbReference type="AlphaFoldDB" id="A0A6A2XSE1"/>
<name>A0A6A2XSE1_HIBSY</name>
<dbReference type="PROSITE" id="PS50280">
    <property type="entry name" value="SET"/>
    <property type="match status" value="1"/>
</dbReference>
<dbReference type="Proteomes" id="UP000436088">
    <property type="component" value="Unassembled WGS sequence"/>
</dbReference>
<keyword evidence="2" id="KW-0158">Chromosome</keyword>
<comment type="caution">
    <text evidence="5">The sequence shown here is derived from an EMBL/GenBank/DDBJ whole genome shotgun (WGS) entry which is preliminary data.</text>
</comment>
<comment type="subcellular location">
    <subcellularLocation>
        <location evidence="1">Chromosome</location>
    </subcellularLocation>
</comment>